<dbReference type="EMBL" id="MJEQ01000109">
    <property type="protein sequence ID" value="OIT39417.1"/>
    <property type="molecule type" value="Genomic_DNA"/>
</dbReference>
<feature type="non-terminal residue" evidence="1">
    <location>
        <position position="232"/>
    </location>
</feature>
<protein>
    <recommendedName>
        <fullName evidence="3">Retrotransposon gag domain-containing protein</fullName>
    </recommendedName>
</protein>
<evidence type="ECO:0000313" key="1">
    <source>
        <dbReference type="EMBL" id="OIT39417.1"/>
    </source>
</evidence>
<organism evidence="1 2">
    <name type="scientific">Nicotiana attenuata</name>
    <name type="common">Coyote tobacco</name>
    <dbReference type="NCBI Taxonomy" id="49451"/>
    <lineage>
        <taxon>Eukaryota</taxon>
        <taxon>Viridiplantae</taxon>
        <taxon>Streptophyta</taxon>
        <taxon>Embryophyta</taxon>
        <taxon>Tracheophyta</taxon>
        <taxon>Spermatophyta</taxon>
        <taxon>Magnoliopsida</taxon>
        <taxon>eudicotyledons</taxon>
        <taxon>Gunneridae</taxon>
        <taxon>Pentapetalae</taxon>
        <taxon>asterids</taxon>
        <taxon>lamiids</taxon>
        <taxon>Solanales</taxon>
        <taxon>Solanaceae</taxon>
        <taxon>Nicotianoideae</taxon>
        <taxon>Nicotianeae</taxon>
        <taxon>Nicotiana</taxon>
    </lineage>
</organism>
<dbReference type="GO" id="GO:0003676">
    <property type="term" value="F:nucleic acid binding"/>
    <property type="evidence" value="ECO:0007669"/>
    <property type="project" value="InterPro"/>
</dbReference>
<proteinExistence type="predicted"/>
<feature type="non-terminal residue" evidence="1">
    <location>
        <position position="1"/>
    </location>
</feature>
<gene>
    <name evidence="1" type="ORF">A4A49_58025</name>
</gene>
<dbReference type="AlphaFoldDB" id="A0A314LE40"/>
<dbReference type="Gramene" id="OIT39417">
    <property type="protein sequence ID" value="OIT39417"/>
    <property type="gene ID" value="A4A49_58025"/>
</dbReference>
<dbReference type="GO" id="GO:0008270">
    <property type="term" value="F:zinc ion binding"/>
    <property type="evidence" value="ECO:0007669"/>
    <property type="project" value="InterPro"/>
</dbReference>
<evidence type="ECO:0000313" key="2">
    <source>
        <dbReference type="Proteomes" id="UP000187609"/>
    </source>
</evidence>
<dbReference type="PANTHER" id="PTHR34222">
    <property type="entry name" value="GAG_PRE-INTEGRS DOMAIN-CONTAINING PROTEIN"/>
    <property type="match status" value="1"/>
</dbReference>
<comment type="caution">
    <text evidence="1">The sequence shown here is derived from an EMBL/GenBank/DDBJ whole genome shotgun (WGS) entry which is preliminary data.</text>
</comment>
<dbReference type="PANTHER" id="PTHR34222:SF99">
    <property type="entry name" value="PROTEIN, PUTATIVE-RELATED"/>
    <property type="match status" value="1"/>
</dbReference>
<keyword evidence="2" id="KW-1185">Reference proteome</keyword>
<name>A0A314LE40_NICAT</name>
<dbReference type="Proteomes" id="UP000187609">
    <property type="component" value="Unassembled WGS sequence"/>
</dbReference>
<dbReference type="SUPFAM" id="SSF57756">
    <property type="entry name" value="Retrovirus zinc finger-like domains"/>
    <property type="match status" value="1"/>
</dbReference>
<evidence type="ECO:0008006" key="3">
    <source>
        <dbReference type="Google" id="ProtNLM"/>
    </source>
</evidence>
<dbReference type="InterPro" id="IPR036875">
    <property type="entry name" value="Znf_CCHC_sf"/>
</dbReference>
<reference evidence="1" key="1">
    <citation type="submission" date="2016-11" db="EMBL/GenBank/DDBJ databases">
        <title>The genome of Nicotiana attenuata.</title>
        <authorList>
            <person name="Xu S."/>
            <person name="Brockmoeller T."/>
            <person name="Gaquerel E."/>
            <person name="Navarro A."/>
            <person name="Kuhl H."/>
            <person name="Gase K."/>
            <person name="Ling Z."/>
            <person name="Zhou W."/>
            <person name="Kreitzer C."/>
            <person name="Stanke M."/>
            <person name="Tang H."/>
            <person name="Lyons E."/>
            <person name="Pandey P."/>
            <person name="Pandey S.P."/>
            <person name="Timmermann B."/>
            <person name="Baldwin I.T."/>
        </authorList>
    </citation>
    <scope>NUCLEOTIDE SEQUENCE [LARGE SCALE GENOMIC DNA]</scope>
    <source>
        <strain evidence="1">UT</strain>
    </source>
</reference>
<sequence length="232" mass="25923">ILMMNPLPNLAQAFSLLVQDEKQREIKPNNHLIVESTSLNVGTSGQNPFRTNFPTDNNNRGISRGRLICDYCKRPGHSKERCYKLHGYPQNYSTQNFTPRQFSNNRNYDQGQGIADEITTGEETENKAQDDGRNMSLTQEQYGQLVSMLQQFHERNGDAGKAAGSSYSSSVNAANFAGMIVCTSSIDFGKLACKCFESKTDTWILDSGASNHMTFNKSLLSNIQFLPYPLLV</sequence>
<accession>A0A314LE40</accession>